<comment type="caution">
    <text evidence="1">The sequence shown here is derived from an EMBL/GenBank/DDBJ whole genome shotgun (WGS) entry which is preliminary data.</text>
</comment>
<dbReference type="GO" id="GO:0016740">
    <property type="term" value="F:transferase activity"/>
    <property type="evidence" value="ECO:0007669"/>
    <property type="project" value="UniProtKB-KW"/>
</dbReference>
<reference evidence="1 2" key="1">
    <citation type="journal article" date="2014" name="Antonie Van Leeuwenhoek">
        <title>Hyphomonas beringensis sp. nov. and Hyphomonas chukchiensis sp. nov., isolated from surface seawater of the Bering Sea and Chukchi Sea.</title>
        <authorList>
            <person name="Li C."/>
            <person name="Lai Q."/>
            <person name="Li G."/>
            <person name="Dong C."/>
            <person name="Wang J."/>
            <person name="Liao Y."/>
            <person name="Shao Z."/>
        </authorList>
    </citation>
    <scope>NUCLEOTIDE SEQUENCE [LARGE SCALE GENOMIC DNA]</scope>
    <source>
        <strain evidence="1 2">VP2</strain>
    </source>
</reference>
<evidence type="ECO:0000313" key="2">
    <source>
        <dbReference type="Proteomes" id="UP000024816"/>
    </source>
</evidence>
<name>A0A059FF94_9PROT</name>
<evidence type="ECO:0000313" key="1">
    <source>
        <dbReference type="EMBL" id="KCZ89272.1"/>
    </source>
</evidence>
<dbReference type="PATRIC" id="fig|1280952.3.peg.1638"/>
<dbReference type="STRING" id="1280952.HJA_08242"/>
<dbReference type="InterPro" id="IPR029044">
    <property type="entry name" value="Nucleotide-diphossugar_trans"/>
</dbReference>
<accession>A0A059FF94</accession>
<dbReference type="RefSeq" id="WP_035580596.1">
    <property type="nucleotide sequence ID" value="NZ_ARYJ01000004.1"/>
</dbReference>
<gene>
    <name evidence="1" type="ORF">HJA_08242</name>
</gene>
<dbReference type="AlphaFoldDB" id="A0A059FF94"/>
<dbReference type="eggNOG" id="COG1442">
    <property type="taxonomic scope" value="Bacteria"/>
</dbReference>
<sequence>MKYIFTTAARNFLPCAKALLKSVREHIPDAKTVFILTDEWTGETPLADEGFDEAYTVRELIASEGIGDLAWIFRHDIMELATAVKPLVAKKLLERPDTEWVMFFDPDCVLFDDLPDLQKAISEKSIVLTPHQTDMRPDDKWAFFERNPLKVGTFNLGYFGVSATDTGKRFAEWWWERLKLYCTADVENGLFTDQKWVEFVPSYTDDYAVMRHGRHNFARWNSFQRKITRDADGKILIDGDPAGFIHFSGFYKIGQYVQGLYDRSSEPYVDDINVLNELSRWYANHIYEDQIREELLIPWSFGHYSNGEPVEASHRSLFRSDNCFTEIYSDPFDVDACPSFYQDCVIPAHAAQ</sequence>
<dbReference type="OrthoDB" id="9787738at2"/>
<organism evidence="1 2">
    <name type="scientific">Hyphomonas jannaschiana VP2</name>
    <dbReference type="NCBI Taxonomy" id="1280952"/>
    <lineage>
        <taxon>Bacteria</taxon>
        <taxon>Pseudomonadati</taxon>
        <taxon>Pseudomonadota</taxon>
        <taxon>Alphaproteobacteria</taxon>
        <taxon>Hyphomonadales</taxon>
        <taxon>Hyphomonadaceae</taxon>
        <taxon>Hyphomonas</taxon>
    </lineage>
</organism>
<dbReference type="SUPFAM" id="SSF53448">
    <property type="entry name" value="Nucleotide-diphospho-sugar transferases"/>
    <property type="match status" value="1"/>
</dbReference>
<protein>
    <submittedName>
        <fullName evidence="1">Glycosyl transferase family protein</fullName>
    </submittedName>
</protein>
<dbReference type="EMBL" id="ARYJ01000004">
    <property type="protein sequence ID" value="KCZ89272.1"/>
    <property type="molecule type" value="Genomic_DNA"/>
</dbReference>
<dbReference type="Gene3D" id="3.90.550.10">
    <property type="entry name" value="Spore Coat Polysaccharide Biosynthesis Protein SpsA, Chain A"/>
    <property type="match status" value="1"/>
</dbReference>
<proteinExistence type="predicted"/>
<keyword evidence="2" id="KW-1185">Reference proteome</keyword>
<keyword evidence="1" id="KW-0808">Transferase</keyword>
<dbReference type="Proteomes" id="UP000024816">
    <property type="component" value="Unassembled WGS sequence"/>
</dbReference>